<evidence type="ECO:0000313" key="4">
    <source>
        <dbReference type="Proteomes" id="UP000321058"/>
    </source>
</evidence>
<keyword evidence="4" id="KW-1185">Reference proteome</keyword>
<reference evidence="3 4" key="1">
    <citation type="submission" date="2019-07" db="EMBL/GenBank/DDBJ databases">
        <title>Whole genome shotgun sequence of Reyranella soli NBRC 108950.</title>
        <authorList>
            <person name="Hosoyama A."/>
            <person name="Uohara A."/>
            <person name="Ohji S."/>
            <person name="Ichikawa N."/>
        </authorList>
    </citation>
    <scope>NUCLEOTIDE SEQUENCE [LARGE SCALE GENOMIC DNA]</scope>
    <source>
        <strain evidence="3 4">NBRC 108950</strain>
    </source>
</reference>
<comment type="caution">
    <text evidence="3">The sequence shown here is derived from an EMBL/GenBank/DDBJ whole genome shotgun (WGS) entry which is preliminary data.</text>
</comment>
<dbReference type="RefSeq" id="WP_174825961.1">
    <property type="nucleotide sequence ID" value="NZ_BKAJ01000107.1"/>
</dbReference>
<dbReference type="Proteomes" id="UP000321058">
    <property type="component" value="Unassembled WGS sequence"/>
</dbReference>
<dbReference type="InterPro" id="IPR046858">
    <property type="entry name" value="ChrB_N"/>
</dbReference>
<dbReference type="Pfam" id="PF20229">
    <property type="entry name" value="ChrB_N"/>
    <property type="match status" value="1"/>
</dbReference>
<proteinExistence type="predicted"/>
<dbReference type="EMBL" id="BKAJ01000107">
    <property type="protein sequence ID" value="GEP58675.1"/>
    <property type="molecule type" value="Genomic_DNA"/>
</dbReference>
<organism evidence="3 4">
    <name type="scientific">Reyranella soli</name>
    <dbReference type="NCBI Taxonomy" id="1230389"/>
    <lineage>
        <taxon>Bacteria</taxon>
        <taxon>Pseudomonadati</taxon>
        <taxon>Pseudomonadota</taxon>
        <taxon>Alphaproteobacteria</taxon>
        <taxon>Hyphomicrobiales</taxon>
        <taxon>Reyranellaceae</taxon>
        <taxon>Reyranella</taxon>
    </lineage>
</organism>
<gene>
    <name evidence="3" type="primary">chrB</name>
    <name evidence="3" type="ORF">RSO01_58410</name>
</gene>
<evidence type="ECO:0000259" key="1">
    <source>
        <dbReference type="Pfam" id="PF09828"/>
    </source>
</evidence>
<dbReference type="Pfam" id="PF09828">
    <property type="entry name" value="ChrB_C"/>
    <property type="match status" value="1"/>
</dbReference>
<evidence type="ECO:0000259" key="2">
    <source>
        <dbReference type="Pfam" id="PF20229"/>
    </source>
</evidence>
<accession>A0A512NID0</accession>
<dbReference type="AlphaFoldDB" id="A0A512NID0"/>
<name>A0A512NID0_9HYPH</name>
<sequence length="330" mass="36334">MNAGEIVSKAPWLLLIHQLPAKPAYARVKVWRRLQALGAVIVKNAVYALPSNEETQEDFAWLTREIVELGGEAFVCEAELVGGLGDSELRQMFVAARNEDYARVAGEAQTLVARLDAAAADGELADIANQTARLRKQLSEIAAIDFFEADGRDAAEQPIARLEHHLSQGSEAMTPQPGAPAAPSADSKIWVTREHVQIDRIASAWLVRRFIDPAARFKFVPGRSYAPRANEVRFDMFEGEYTHEGDRCTFEVLLQRAGLDDPALAAIGEIIHDIDLKDGKFGREETAGIRTVMSGIAAAHRDDDQRLARGGAVLDDLYEYFKTAGPEKLR</sequence>
<feature type="domain" description="ChrB C-terminal" evidence="1">
    <location>
        <begin position="190"/>
        <end position="321"/>
    </location>
</feature>
<dbReference type="InterPro" id="IPR018634">
    <property type="entry name" value="ChrB_C"/>
</dbReference>
<protein>
    <submittedName>
        <fullName evidence="3">ChrB protein</fullName>
    </submittedName>
</protein>
<feature type="domain" description="ChrB N-terminal" evidence="2">
    <location>
        <begin position="27"/>
        <end position="171"/>
    </location>
</feature>
<evidence type="ECO:0000313" key="3">
    <source>
        <dbReference type="EMBL" id="GEP58675.1"/>
    </source>
</evidence>